<proteinExistence type="predicted"/>
<dbReference type="EMBL" id="CP067140">
    <property type="protein sequence ID" value="WCR04388.1"/>
    <property type="molecule type" value="Genomic_DNA"/>
</dbReference>
<name>A0ABY7SCU0_9RHOB</name>
<evidence type="ECO:0000313" key="1">
    <source>
        <dbReference type="EMBL" id="WCR04388.1"/>
    </source>
</evidence>
<keyword evidence="2" id="KW-1185">Reference proteome</keyword>
<gene>
    <name evidence="1" type="ORF">JHX88_06565</name>
</gene>
<reference evidence="1 2" key="1">
    <citation type="submission" date="2021-01" db="EMBL/GenBank/DDBJ databases">
        <title>Biogeographic distribution of Paracoccus.</title>
        <authorList>
            <person name="Hollensteiner J."/>
            <person name="Leineberger J."/>
            <person name="Brinkhoff T."/>
            <person name="Daniel R."/>
        </authorList>
    </citation>
    <scope>NUCLEOTIDE SEQUENCE [LARGE SCALE GENOMIC DNA]</scope>
    <source>
        <strain evidence="1 2">DSM 18447</strain>
    </source>
</reference>
<organism evidence="1 2">
    <name type="scientific">Paracoccus saliphilus</name>
    <dbReference type="NCBI Taxonomy" id="405559"/>
    <lineage>
        <taxon>Bacteria</taxon>
        <taxon>Pseudomonadati</taxon>
        <taxon>Pseudomonadota</taxon>
        <taxon>Alphaproteobacteria</taxon>
        <taxon>Rhodobacterales</taxon>
        <taxon>Paracoccaceae</taxon>
        <taxon>Paracoccus</taxon>
    </lineage>
</organism>
<protein>
    <submittedName>
        <fullName evidence="1">Uncharacterized protein</fullName>
    </submittedName>
</protein>
<dbReference type="RefSeq" id="WP_141225879.1">
    <property type="nucleotide sequence ID" value="NZ_CP067140.1"/>
</dbReference>
<accession>A0ABY7SCU0</accession>
<sequence length="74" mass="8113">MDDLSMDSFSNANRPGDVVRFLTEHPVATGHQCARETPNLLVALGPARERALKSISALRSADFYALYGVEARHV</sequence>
<evidence type="ECO:0000313" key="2">
    <source>
        <dbReference type="Proteomes" id="UP001215549"/>
    </source>
</evidence>
<dbReference type="Proteomes" id="UP001215549">
    <property type="component" value="Chromosome"/>
</dbReference>